<dbReference type="EMBL" id="JZKT01000039">
    <property type="protein sequence ID" value="KJX31266.1"/>
    <property type="molecule type" value="Genomic_DNA"/>
</dbReference>
<proteinExistence type="predicted"/>
<reference evidence="1 2" key="1">
    <citation type="submission" date="2015-02" db="EMBL/GenBank/DDBJ databases">
        <authorList>
            <person name="Adams M."/>
            <person name="Sutton G."/>
            <person name="Nelson K."/>
            <person name="Bonomo R."/>
            <person name="McCorrison J."/>
            <person name="Sanka R."/>
            <person name="Brinkac L."/>
            <person name="Nierman W."/>
        </authorList>
    </citation>
    <scope>NUCLEOTIDE SEQUENCE [LARGE SCALE GENOMIC DNA]</scope>
    <source>
        <strain evidence="1 2">CIDEIMsCOL9</strain>
    </source>
</reference>
<dbReference type="Proteomes" id="UP000033354">
    <property type="component" value="Unassembled WGS sequence"/>
</dbReference>
<protein>
    <recommendedName>
        <fullName evidence="3">Apea-like HEPN domain-containing protein</fullName>
    </recommendedName>
</protein>
<name>A0AAW3HC57_9ENTR</name>
<sequence length="265" mass="30761">MNDVSLSIARNMFHLQIYESDGQRFEDLFSKIMYHKSPGFQQIKPYGNVGDRKNDGFIRSENIYYQVYAPEDASNNILTTVKKIRNDFKGLLNYWHDVCPIKKFYFVLNDKYKGALPQLHREIMALQIDFNLVDAGVLVAKDLEFDLFNLRDDMILSIVGHIPHINNEEYMFVSGFTCFISAWINFERTARAKVLSIKPSGRTLIVRELMKTLMDFKIISELDFNFIMDISKKRNSLVHGDSMVIPKKTDIDHLIIITEKIQGSS</sequence>
<organism evidence="1 2">
    <name type="scientific">Enterobacter chengduensis</name>
    <dbReference type="NCBI Taxonomy" id="2494701"/>
    <lineage>
        <taxon>Bacteria</taxon>
        <taxon>Pseudomonadati</taxon>
        <taxon>Pseudomonadota</taxon>
        <taxon>Gammaproteobacteria</taxon>
        <taxon>Enterobacterales</taxon>
        <taxon>Enterobacteriaceae</taxon>
        <taxon>Enterobacter</taxon>
        <taxon>Enterobacter cloacae complex</taxon>
    </lineage>
</organism>
<evidence type="ECO:0008006" key="3">
    <source>
        <dbReference type="Google" id="ProtNLM"/>
    </source>
</evidence>
<keyword evidence="2" id="KW-1185">Reference proteome</keyword>
<evidence type="ECO:0000313" key="1">
    <source>
        <dbReference type="EMBL" id="KJX31266.1"/>
    </source>
</evidence>
<comment type="caution">
    <text evidence="1">The sequence shown here is derived from an EMBL/GenBank/DDBJ whole genome shotgun (WGS) entry which is preliminary data.</text>
</comment>
<evidence type="ECO:0000313" key="2">
    <source>
        <dbReference type="Proteomes" id="UP000033354"/>
    </source>
</evidence>
<dbReference type="AlphaFoldDB" id="A0AAW3HC57"/>
<dbReference type="RefSeq" id="WP_045890638.1">
    <property type="nucleotide sequence ID" value="NZ_JBHGSP010000043.1"/>
</dbReference>
<accession>A0AAW3HC57</accession>
<gene>
    <name evidence="1" type="ORF">SG71_20760</name>
</gene>